<evidence type="ECO:0000313" key="2">
    <source>
        <dbReference type="EMBL" id="KAJ8352785.1"/>
    </source>
</evidence>
<evidence type="ECO:0000256" key="1">
    <source>
        <dbReference type="SAM" id="MobiDB-lite"/>
    </source>
</evidence>
<comment type="caution">
    <text evidence="2">The sequence shown here is derived from an EMBL/GenBank/DDBJ whole genome shotgun (WGS) entry which is preliminary data.</text>
</comment>
<protein>
    <submittedName>
        <fullName evidence="2">Uncharacterized protein</fullName>
    </submittedName>
</protein>
<sequence length="111" mass="11616">MLFWRHGVLDEGEGEVGGTRDVRARRRAGKAGAGSIGVGRAVSSHRPSGWNPRATSAATEHEPTSACRDKPLSSLNRDTSPRSVRAGAAPASTPAVSEQELPPPPPLQRAS</sequence>
<organism evidence="2 3">
    <name type="scientific">Synaphobranchus kaupii</name>
    <name type="common">Kaup's arrowtooth eel</name>
    <dbReference type="NCBI Taxonomy" id="118154"/>
    <lineage>
        <taxon>Eukaryota</taxon>
        <taxon>Metazoa</taxon>
        <taxon>Chordata</taxon>
        <taxon>Craniata</taxon>
        <taxon>Vertebrata</taxon>
        <taxon>Euteleostomi</taxon>
        <taxon>Actinopterygii</taxon>
        <taxon>Neopterygii</taxon>
        <taxon>Teleostei</taxon>
        <taxon>Anguilliformes</taxon>
        <taxon>Synaphobranchidae</taxon>
        <taxon>Synaphobranchus</taxon>
    </lineage>
</organism>
<evidence type="ECO:0000313" key="3">
    <source>
        <dbReference type="Proteomes" id="UP001152622"/>
    </source>
</evidence>
<dbReference type="AlphaFoldDB" id="A0A9Q1F832"/>
<keyword evidence="3" id="KW-1185">Reference proteome</keyword>
<accession>A0A9Q1F832</accession>
<dbReference type="Proteomes" id="UP001152622">
    <property type="component" value="Chromosome 8"/>
</dbReference>
<proteinExistence type="predicted"/>
<feature type="compositionally biased region" description="Pro residues" evidence="1">
    <location>
        <begin position="101"/>
        <end position="111"/>
    </location>
</feature>
<feature type="compositionally biased region" description="Basic and acidic residues" evidence="1">
    <location>
        <begin position="59"/>
        <end position="71"/>
    </location>
</feature>
<gene>
    <name evidence="2" type="ORF">SKAU_G00242610</name>
</gene>
<name>A0A9Q1F832_SYNKA</name>
<reference evidence="2" key="1">
    <citation type="journal article" date="2023" name="Science">
        <title>Genome structures resolve the early diversification of teleost fishes.</title>
        <authorList>
            <person name="Parey E."/>
            <person name="Louis A."/>
            <person name="Montfort J."/>
            <person name="Bouchez O."/>
            <person name="Roques C."/>
            <person name="Iampietro C."/>
            <person name="Lluch J."/>
            <person name="Castinel A."/>
            <person name="Donnadieu C."/>
            <person name="Desvignes T."/>
            <person name="Floi Bucao C."/>
            <person name="Jouanno E."/>
            <person name="Wen M."/>
            <person name="Mejri S."/>
            <person name="Dirks R."/>
            <person name="Jansen H."/>
            <person name="Henkel C."/>
            <person name="Chen W.J."/>
            <person name="Zahm M."/>
            <person name="Cabau C."/>
            <person name="Klopp C."/>
            <person name="Thompson A.W."/>
            <person name="Robinson-Rechavi M."/>
            <person name="Braasch I."/>
            <person name="Lecointre G."/>
            <person name="Bobe J."/>
            <person name="Postlethwait J.H."/>
            <person name="Berthelot C."/>
            <person name="Roest Crollius H."/>
            <person name="Guiguen Y."/>
        </authorList>
    </citation>
    <scope>NUCLEOTIDE SEQUENCE</scope>
    <source>
        <strain evidence="2">WJC10195</strain>
    </source>
</reference>
<feature type="compositionally biased region" description="Polar residues" evidence="1">
    <location>
        <begin position="73"/>
        <end position="82"/>
    </location>
</feature>
<dbReference type="EMBL" id="JAINUF010000008">
    <property type="protein sequence ID" value="KAJ8352785.1"/>
    <property type="molecule type" value="Genomic_DNA"/>
</dbReference>
<feature type="region of interest" description="Disordered" evidence="1">
    <location>
        <begin position="1"/>
        <end position="111"/>
    </location>
</feature>